<dbReference type="InterPro" id="IPR007280">
    <property type="entry name" value="Peptidase_C_arc/bac"/>
</dbReference>
<reference evidence="3" key="1">
    <citation type="submission" date="2022-12" db="EMBL/GenBank/DDBJ databases">
        <title>Polyphasic identification of a Novel Hot-Spring Cyanobacterium Ocullathermofonsia sinensis gen nov. sp. nov. and Genomic Insights on its Adaptations to the Thermal Habitat.</title>
        <authorList>
            <person name="Daroch M."/>
            <person name="Tang J."/>
            <person name="Jiang Y."/>
        </authorList>
    </citation>
    <scope>NUCLEOTIDE SEQUENCE</scope>
    <source>
        <strain evidence="3">PKUAC-SCTA174</strain>
    </source>
</reference>
<evidence type="ECO:0000259" key="2">
    <source>
        <dbReference type="PROSITE" id="PS50268"/>
    </source>
</evidence>
<feature type="compositionally biased region" description="Polar residues" evidence="1">
    <location>
        <begin position="11"/>
        <end position="25"/>
    </location>
</feature>
<evidence type="ECO:0000313" key="4">
    <source>
        <dbReference type="Proteomes" id="UP001163152"/>
    </source>
</evidence>
<dbReference type="SUPFAM" id="SSF49313">
    <property type="entry name" value="Cadherin-like"/>
    <property type="match status" value="1"/>
</dbReference>
<dbReference type="GO" id="GO:0005509">
    <property type="term" value="F:calcium ion binding"/>
    <property type="evidence" value="ECO:0007669"/>
    <property type="project" value="InterPro"/>
</dbReference>
<dbReference type="Proteomes" id="UP001163152">
    <property type="component" value="Chromosome"/>
</dbReference>
<gene>
    <name evidence="3" type="ORF">OXH18_24940</name>
</gene>
<dbReference type="AlphaFoldDB" id="A0A9E8ZBU5"/>
<dbReference type="KEGG" id="tsin:OXH18_24940"/>
<feature type="region of interest" description="Disordered" evidence="1">
    <location>
        <begin position="257"/>
        <end position="277"/>
    </location>
</feature>
<dbReference type="PROSITE" id="PS50268">
    <property type="entry name" value="CADHERIN_2"/>
    <property type="match status" value="1"/>
</dbReference>
<dbReference type="InterPro" id="IPR002126">
    <property type="entry name" value="Cadherin-like_dom"/>
</dbReference>
<keyword evidence="4" id="KW-1185">Reference proteome</keyword>
<organism evidence="3 4">
    <name type="scientific">Thermocoleostomius sinensis A174</name>
    <dbReference type="NCBI Taxonomy" id="2016057"/>
    <lineage>
        <taxon>Bacteria</taxon>
        <taxon>Bacillati</taxon>
        <taxon>Cyanobacteriota</taxon>
        <taxon>Cyanophyceae</taxon>
        <taxon>Oculatellales</taxon>
        <taxon>Oculatellaceae</taxon>
        <taxon>Thermocoleostomius</taxon>
    </lineage>
</organism>
<protein>
    <submittedName>
        <fullName evidence="3">Pre-peptidase C-terminal domain-containing protein</fullName>
    </submittedName>
</protein>
<dbReference type="SUPFAM" id="SSF89260">
    <property type="entry name" value="Collagen-binding domain"/>
    <property type="match status" value="2"/>
</dbReference>
<dbReference type="GO" id="GO:0007156">
    <property type="term" value="P:homophilic cell adhesion via plasma membrane adhesion molecules"/>
    <property type="evidence" value="ECO:0007669"/>
    <property type="project" value="InterPro"/>
</dbReference>
<dbReference type="Pfam" id="PF04151">
    <property type="entry name" value="PPC"/>
    <property type="match status" value="2"/>
</dbReference>
<sequence>MPGNQGPNGGAQDNGSQNDGSSNDRGGSDNDFFSPLRGNRRPTAITLSAQTIKENRRRGSRIGELSTEDSDSSRHTYRLISGRSAFTIDGNVLKARRSFDFERQNAYVIRVATTDSSGNTYEQSFVIRVKNVRDGDGGDINRRRQTATDLGVLSTTRQRRDSIGGIEEGDRDRNDYFSVNLAARGGLTVALNRLKADADLRIFNQAGVEIGRSDTNGRQPDSITLNSLEAGLYYIQVLPGSRNARTKYRLVISTVAAPPAPTPAPPVDNNPQPDPTPQDFNGTFTDAMNLGTLPIFDSTSSIFGSDVPTAPLTQAGRIGFNETYGRDANDFFVFNHTTPGSFIVSLSNLTADADLVLYDSSGNILAESILSGTQEEWIWYTNAPTGTYYARVLPYSNAQTGYKLSLIASRGNEDGFASAEYLGVFEGDPLTRGGSIDYVGENEFYRFRVGSFTGNGIFINLYGLSADADIQIFNNAFEPIANLEGVNAGTNSERVFLSTTDGLSAGDTYYVRVRPYSDATTPFIVSVTNA</sequence>
<proteinExistence type="predicted"/>
<accession>A0A9E8ZBU5</accession>
<name>A0A9E8ZBU5_9CYAN</name>
<dbReference type="EMBL" id="CP113797">
    <property type="protein sequence ID" value="WAL60370.1"/>
    <property type="molecule type" value="Genomic_DNA"/>
</dbReference>
<evidence type="ECO:0000313" key="3">
    <source>
        <dbReference type="EMBL" id="WAL60370.1"/>
    </source>
</evidence>
<evidence type="ECO:0000256" key="1">
    <source>
        <dbReference type="SAM" id="MobiDB-lite"/>
    </source>
</evidence>
<dbReference type="Gene3D" id="2.60.120.380">
    <property type="match status" value="3"/>
</dbReference>
<feature type="region of interest" description="Disordered" evidence="1">
    <location>
        <begin position="1"/>
        <end position="74"/>
    </location>
</feature>
<dbReference type="Pfam" id="PF00028">
    <property type="entry name" value="Cadherin"/>
    <property type="match status" value="1"/>
</dbReference>
<dbReference type="Gene3D" id="2.60.40.60">
    <property type="entry name" value="Cadherins"/>
    <property type="match status" value="1"/>
</dbReference>
<dbReference type="RefSeq" id="WP_268610258.1">
    <property type="nucleotide sequence ID" value="NZ_CP113797.1"/>
</dbReference>
<feature type="domain" description="Cadherin" evidence="2">
    <location>
        <begin position="51"/>
        <end position="141"/>
    </location>
</feature>
<feature type="compositionally biased region" description="Pro residues" evidence="1">
    <location>
        <begin position="258"/>
        <end position="276"/>
    </location>
</feature>
<dbReference type="GO" id="GO:0016020">
    <property type="term" value="C:membrane"/>
    <property type="evidence" value="ECO:0007669"/>
    <property type="project" value="InterPro"/>
</dbReference>
<dbReference type="InterPro" id="IPR015919">
    <property type="entry name" value="Cadherin-like_sf"/>
</dbReference>